<dbReference type="Gene3D" id="3.40.50.12580">
    <property type="match status" value="1"/>
</dbReference>
<keyword evidence="3" id="KW-1003">Cell membrane</keyword>
<dbReference type="InterPro" id="IPR043148">
    <property type="entry name" value="TagF_C"/>
</dbReference>
<dbReference type="EMBL" id="JAOZFC020000001">
    <property type="protein sequence ID" value="MDF9300146.1"/>
    <property type="molecule type" value="Genomic_DNA"/>
</dbReference>
<evidence type="ECO:0000256" key="4">
    <source>
        <dbReference type="ARBA" id="ARBA00022679"/>
    </source>
</evidence>
<evidence type="ECO:0000259" key="7">
    <source>
        <dbReference type="Pfam" id="PF00534"/>
    </source>
</evidence>
<sequence length="839" mass="95563">MKKLKKHLKYVSSGVGRTAVYYAANYDRVAVDENMVVYESRDGQSATDSPRAIFEYLYKSADYQHLTHIWIADKKVITTVKQDLPKSKNVIVVERNTINYAKILLKAKYLVNNSTFNYFFLKKSNQVYVNTWHGTPIKNMGFDIPGPAAQNKNVLRNFLMADYLIAQNDTMVEMYAKQYKLDGLYQGEILKVGLPRTDMMFKNSQMVRDELAKNGQTLDTKRPNILYAPTWKGTKVAKPLDEIDELYHVVQAMRQQLPTTQVWLKVHPYVYESAKQDQRLTKILLPDNLDANFLMAAMDVLITDYSSIFIDFIATGRPTYFLRLNNTDYEGERGLNKMAQALDIPIANTVADLVTLIKQNTTYDNDLLHRKLTPYDDGSVTEKLISYLLKKEMPFAEDQIITLNHQKTKILMMAGGMRNNGITTSAINFSKTLDYSKFDLTILMPDGRKKDALANMALFDQHARLMYAVGRSSLSLKEGVKNWLLTMFSKDKIRNSWVPERAYQRDALRLTAGQHFDYAIDYSGYSFRNGRWIFKAKADKKYLLLHNDMWESIHAWVRGKQPHIRTTGLYLKFFNRYDRVFTVSEYTRQINQQKLANYVGTNQWGVLHNAVSVKKAIAEQVEPNFSGKWLETNEFERQLALLMSDTSKIYNGVAVFDVEPSHIAKPLFGTYRLSTMGRLVPEKNQLALIQAVAALNEKSTLQIHLDIIGDGVLADVLYSYVANHQLESQITFWGYQTHSETIVSQTDLFVLPSLFEGQPMVLLETLGMGIPVLATNIISNADVLKDGDLGTLTNGVTPEQLATGITKALYQNQQNNSGQSFNLAGYNAGVKREIESIFS</sequence>
<keyword evidence="6" id="KW-0472">Membrane</keyword>
<evidence type="ECO:0000256" key="1">
    <source>
        <dbReference type="ARBA" id="ARBA00004202"/>
    </source>
</evidence>
<dbReference type="InterPro" id="IPR007554">
    <property type="entry name" value="Glycerophosphate_synth"/>
</dbReference>
<dbReference type="PANTHER" id="PTHR37316:SF3">
    <property type="entry name" value="TEICHOIC ACID GLYCEROL-PHOSPHATE TRANSFERASE"/>
    <property type="match status" value="1"/>
</dbReference>
<dbReference type="RefSeq" id="WP_264330170.1">
    <property type="nucleotide sequence ID" value="NZ_JAOZFC020000001.1"/>
</dbReference>
<comment type="caution">
    <text evidence="8">The sequence shown here is derived from an EMBL/GenBank/DDBJ whole genome shotgun (WGS) entry which is preliminary data.</text>
</comment>
<dbReference type="Proteomes" id="UP001146336">
    <property type="component" value="Unassembled WGS sequence"/>
</dbReference>
<dbReference type="Pfam" id="PF00534">
    <property type="entry name" value="Glycos_transf_1"/>
    <property type="match status" value="1"/>
</dbReference>
<name>A0ABT6D3X6_9LACO</name>
<dbReference type="PANTHER" id="PTHR37316">
    <property type="entry name" value="TEICHOIC ACID GLYCEROL-PHOSPHATE PRIMASE"/>
    <property type="match status" value="1"/>
</dbReference>
<proteinExistence type="inferred from homology"/>
<comment type="subcellular location">
    <subcellularLocation>
        <location evidence="1">Cell membrane</location>
        <topology evidence="1">Peripheral membrane protein</topology>
    </subcellularLocation>
</comment>
<keyword evidence="5" id="KW-0777">Teichoic acid biosynthesis</keyword>
<evidence type="ECO:0000256" key="2">
    <source>
        <dbReference type="ARBA" id="ARBA00010488"/>
    </source>
</evidence>
<dbReference type="InterPro" id="IPR043149">
    <property type="entry name" value="TagF_N"/>
</dbReference>
<dbReference type="Pfam" id="PF04464">
    <property type="entry name" value="Glyphos_transf"/>
    <property type="match status" value="1"/>
</dbReference>
<dbReference type="Gene3D" id="3.40.50.2000">
    <property type="entry name" value="Glycogen Phosphorylase B"/>
    <property type="match status" value="1"/>
</dbReference>
<evidence type="ECO:0000256" key="6">
    <source>
        <dbReference type="ARBA" id="ARBA00023136"/>
    </source>
</evidence>
<keyword evidence="4" id="KW-0808">Transferase</keyword>
<dbReference type="Gene3D" id="3.40.50.11820">
    <property type="match status" value="1"/>
</dbReference>
<feature type="domain" description="Glycosyl transferase family 1" evidence="7">
    <location>
        <begin position="675"/>
        <end position="814"/>
    </location>
</feature>
<evidence type="ECO:0000313" key="9">
    <source>
        <dbReference type="Proteomes" id="UP001146336"/>
    </source>
</evidence>
<protein>
    <submittedName>
        <fullName evidence="8">CDP-glycerol glycerophosphotransferase family protein</fullName>
    </submittedName>
</protein>
<organism evidence="8 9">
    <name type="scientific">Weissella fermenti</name>
    <dbReference type="NCBI Taxonomy" id="2987699"/>
    <lineage>
        <taxon>Bacteria</taxon>
        <taxon>Bacillati</taxon>
        <taxon>Bacillota</taxon>
        <taxon>Bacilli</taxon>
        <taxon>Lactobacillales</taxon>
        <taxon>Lactobacillaceae</taxon>
        <taxon>Weissella</taxon>
    </lineage>
</organism>
<evidence type="ECO:0000256" key="5">
    <source>
        <dbReference type="ARBA" id="ARBA00022944"/>
    </source>
</evidence>
<reference evidence="8" key="1">
    <citation type="submission" date="2023-03" db="EMBL/GenBank/DDBJ databases">
        <title>Comparative genomics of Weissella fermenti BK2, and weissella type species.</title>
        <authorList>
            <person name="Lee J.K."/>
            <person name="Baek J.H."/>
            <person name="Kim J.M."/>
            <person name="Choi D.G."/>
            <person name="Jeon C.O."/>
        </authorList>
    </citation>
    <scope>NUCLEOTIDE SEQUENCE</scope>
    <source>
        <strain evidence="8">BK2</strain>
    </source>
</reference>
<comment type="similarity">
    <text evidence="2">Belongs to the CDP-glycerol glycerophosphotransferase family.</text>
</comment>
<dbReference type="InterPro" id="IPR001296">
    <property type="entry name" value="Glyco_trans_1"/>
</dbReference>
<accession>A0ABT6D3X6</accession>
<dbReference type="InterPro" id="IPR051612">
    <property type="entry name" value="Teichoic_Acid_Biosynth"/>
</dbReference>
<evidence type="ECO:0000256" key="3">
    <source>
        <dbReference type="ARBA" id="ARBA00022475"/>
    </source>
</evidence>
<keyword evidence="9" id="KW-1185">Reference proteome</keyword>
<evidence type="ECO:0000313" key="8">
    <source>
        <dbReference type="EMBL" id="MDF9300146.1"/>
    </source>
</evidence>
<dbReference type="SUPFAM" id="SSF53756">
    <property type="entry name" value="UDP-Glycosyltransferase/glycogen phosphorylase"/>
    <property type="match status" value="2"/>
</dbReference>
<gene>
    <name evidence="8" type="ORF">OIT47_007670</name>
</gene>